<protein>
    <recommendedName>
        <fullName evidence="12">ABC transporter domain-containing protein</fullName>
    </recommendedName>
</protein>
<dbReference type="InterPro" id="IPR034003">
    <property type="entry name" value="ABCG_PDR_2"/>
</dbReference>
<evidence type="ECO:0000256" key="6">
    <source>
        <dbReference type="ARBA" id="ARBA00022741"/>
    </source>
</evidence>
<dbReference type="Pfam" id="PF01061">
    <property type="entry name" value="ABC2_membrane"/>
    <property type="match status" value="2"/>
</dbReference>
<sequence length="1454" mass="162380">MESSAETEMAHAAAAAPHSATITRPGAGCCGGDEDAEEVRLWAALERLPTAQRARSAIVDDGACGKAVVDVGDLGLAQRRALLDRLVGSVDRDNEGFLLRLRERIDRVGIVLPTIEVRFEHLKVDAEVHIGTRGLPTILNSITNIFEGAANTLHILPSRKQTMPILNGISGIIKPQRMTLLLGPPGSGKTTLLLALSGRLGKSLKVSGKVTCNGHEMDDFVPQRTAAYVNQHDLHIGEMTVRETLAFSARCQGVGYFYDLLCELLRREKEANIKPDADLDAFMKAAALGGHKANVVVEYMLKILGLEVCADTMVGDEMFRGISGGQRKRLTAGEILVGSAKALFMDEISNGLDSSTTFQIINSLRQAIHILSGTAVISLLQPAPETYNLFDDILLLSDGQIVYHGPREDVLDFFESMGFRCPDRKGAADFLQEVTSKKDQKQYWSQHDQTYCYISVKEFADSFRSFRVGQAMANEISVSFDKSMNHPSALVTSKYGVSAKELLKANIDREILLMKRNSFFYMFRVVQLILLSVIEMTLFFRSKMHRDSVANGGIYMGALFFTTLMIIFNGFSELTLTIFKLPIFFKQRDLLFYPAWTYTLPSWILKIPITFLEVGGFVFITYYAIGFDPDVVRLFKQYLLFLAANQMAASLFRFIAGAARNMIVAYVFGSFAVLVVMLLGGFVLSREDMNKWWIWGYWTSPMMYAQNAVSVNEFLGQSWQKVLPGSTEPLGVLILKSHGIFPEAKWYWIGFGALLGFTLLFNSLFTLCLAYLKSYGHSYPSVSEETLKEKHANLTGMTVDVSLHEEKEFGCNCQSYESACQDIGSYNETSLASTDTNYMSAQRGVILPFVPHSLTFDGIRYSVDVPQETKTQVLEDKLEILKGVSGSFRPGVLTALMGISGAGKTTLMDVLAGRKTNGYIKGSISISGYPKKQETFARVSGYCEQDDIHSPHVTVHESLLFSAFLRLPGDVSSKTRKMFIEEVMELVELTPVRDALVGLPRVNGLSIEQRKRLTIAVELVANPSIIFMDEPTSGLDARAAAIVTRTVRNTVDTGRTVVCTIHQPSIDIFEAFDELLLLKQGGEQIYFGPLGRHSSEMIKYFEEIEGISKIEDGYNPATWMLEVTTVTQEFVLGVDFSDIYKNSELCQRNKVLIHELSTPPAGSSDLHFSTTHSRSFFTQCLACLWKQNLSYWRNPQYNAVRFFFTTVIALLFGTIFWGIGTKREKPQDLFNAMGSMYAAVLTMGVLNAATVQPVVSVERMAFYRERAAGMYSAFPYAFGQVLIELPYTLVQTCIYSVIVYAMMGFKWTVAKFFWNLFFMYFTLLYFTFFGMMAIGLTQNHNVASIVSAAFHATWNLFSGFLIPQTKIPIWWRWYYWLCPVAWSLYGMVVSQYGDDVDTPLFDGVTNTTVANFVRDYLGFDHSFLGVVAAGVVAFGLLFALLFGVAIMKLNFQRK</sequence>
<keyword evidence="9 11" id="KW-0472">Membrane</keyword>
<dbReference type="Pfam" id="PF00005">
    <property type="entry name" value="ABC_tran"/>
    <property type="match status" value="2"/>
</dbReference>
<dbReference type="InterPro" id="IPR027417">
    <property type="entry name" value="P-loop_NTPase"/>
</dbReference>
<dbReference type="PROSITE" id="PS50893">
    <property type="entry name" value="ABC_TRANSPORTER_2"/>
    <property type="match status" value="2"/>
</dbReference>
<keyword evidence="4 11" id="KW-0812">Transmembrane</keyword>
<dbReference type="SMART" id="SM00382">
    <property type="entry name" value="AAA"/>
    <property type="match status" value="2"/>
</dbReference>
<keyword evidence="6" id="KW-0547">Nucleotide-binding</keyword>
<feature type="transmembrane region" description="Helical" evidence="11">
    <location>
        <begin position="637"/>
        <end position="656"/>
    </location>
</feature>
<dbReference type="Pfam" id="PF19055">
    <property type="entry name" value="ABC2_membrane_7"/>
    <property type="match status" value="1"/>
</dbReference>
<dbReference type="Gene3D" id="3.40.50.300">
    <property type="entry name" value="P-loop containing nucleotide triphosphate hydrolases"/>
    <property type="match status" value="2"/>
</dbReference>
<feature type="transmembrane region" description="Helical" evidence="11">
    <location>
        <begin position="662"/>
        <end position="684"/>
    </location>
</feature>
<dbReference type="InterPro" id="IPR013525">
    <property type="entry name" value="ABC2_TM"/>
</dbReference>
<dbReference type="CDD" id="cd03232">
    <property type="entry name" value="ABCG_PDR_domain2"/>
    <property type="match status" value="1"/>
</dbReference>
<dbReference type="GO" id="GO:0016020">
    <property type="term" value="C:membrane"/>
    <property type="evidence" value="ECO:0007669"/>
    <property type="project" value="UniProtKB-SubCell"/>
</dbReference>
<dbReference type="InterPro" id="IPR003439">
    <property type="entry name" value="ABC_transporter-like_ATP-bd"/>
</dbReference>
<dbReference type="OrthoDB" id="66620at2759"/>
<evidence type="ECO:0000256" key="1">
    <source>
        <dbReference type="ARBA" id="ARBA00004141"/>
    </source>
</evidence>
<keyword evidence="3" id="KW-0813">Transport</keyword>
<evidence type="ECO:0000256" key="3">
    <source>
        <dbReference type="ARBA" id="ARBA00022448"/>
    </source>
</evidence>
<feature type="transmembrane region" description="Helical" evidence="11">
    <location>
        <begin position="519"/>
        <end position="540"/>
    </location>
</feature>
<evidence type="ECO:0000313" key="14">
    <source>
        <dbReference type="Proteomes" id="UP000604825"/>
    </source>
</evidence>
<dbReference type="PANTHER" id="PTHR48040">
    <property type="entry name" value="PLEIOTROPIC DRUG RESISTANCE PROTEIN 1-LIKE ISOFORM X1"/>
    <property type="match status" value="1"/>
</dbReference>
<feature type="transmembrane region" description="Helical" evidence="11">
    <location>
        <begin position="1312"/>
        <end position="1336"/>
    </location>
</feature>
<dbReference type="CDD" id="cd03233">
    <property type="entry name" value="ABCG_PDR_domain1"/>
    <property type="match status" value="1"/>
</dbReference>
<feature type="transmembrane region" description="Helical" evidence="11">
    <location>
        <begin position="746"/>
        <end position="772"/>
    </location>
</feature>
<feature type="transmembrane region" description="Helical" evidence="11">
    <location>
        <begin position="552"/>
        <end position="571"/>
    </location>
</feature>
<dbReference type="GO" id="GO:0016887">
    <property type="term" value="F:ATP hydrolysis activity"/>
    <property type="evidence" value="ECO:0007669"/>
    <property type="project" value="InterPro"/>
</dbReference>
<keyword evidence="8 11" id="KW-1133">Transmembrane helix</keyword>
<reference evidence="13" key="1">
    <citation type="submission" date="2020-10" db="EMBL/GenBank/DDBJ databases">
        <authorList>
            <person name="Han B."/>
            <person name="Lu T."/>
            <person name="Zhao Q."/>
            <person name="Huang X."/>
            <person name="Zhao Y."/>
        </authorList>
    </citation>
    <scope>NUCLEOTIDE SEQUENCE</scope>
</reference>
<feature type="transmembrane region" description="Helical" evidence="11">
    <location>
        <begin position="1275"/>
        <end position="1300"/>
    </location>
</feature>
<dbReference type="InterPro" id="IPR043926">
    <property type="entry name" value="ABCG_dom"/>
</dbReference>
<dbReference type="FunFam" id="3.40.50.300:FF:000059">
    <property type="entry name" value="ABC transporter G family member 40"/>
    <property type="match status" value="1"/>
</dbReference>
<keyword evidence="5" id="KW-0677">Repeat</keyword>
<comment type="subcellular location">
    <subcellularLocation>
        <location evidence="1">Membrane</location>
        <topology evidence="1">Multi-pass membrane protein</topology>
    </subcellularLocation>
</comment>
<dbReference type="EMBL" id="CAJGYO010000019">
    <property type="protein sequence ID" value="CAD6338981.1"/>
    <property type="molecule type" value="Genomic_DNA"/>
</dbReference>
<dbReference type="SUPFAM" id="SSF52540">
    <property type="entry name" value="P-loop containing nucleoside triphosphate hydrolases"/>
    <property type="match status" value="2"/>
</dbReference>
<evidence type="ECO:0000313" key="13">
    <source>
        <dbReference type="EMBL" id="CAD6338981.1"/>
    </source>
</evidence>
<dbReference type="InterPro" id="IPR034001">
    <property type="entry name" value="ABCG_PDR_1"/>
</dbReference>
<comment type="caution">
    <text evidence="13">The sequence shown here is derived from an EMBL/GenBank/DDBJ whole genome shotgun (WGS) entry which is preliminary data.</text>
</comment>
<feature type="domain" description="ABC transporter" evidence="12">
    <location>
        <begin position="863"/>
        <end position="1105"/>
    </location>
</feature>
<dbReference type="GO" id="GO:0140359">
    <property type="term" value="F:ABC-type transporter activity"/>
    <property type="evidence" value="ECO:0007669"/>
    <property type="project" value="InterPro"/>
</dbReference>
<accession>A0A811SBM3</accession>
<dbReference type="FunFam" id="3.40.50.300:FF:000179">
    <property type="entry name" value="ABC transporter G family member 34"/>
    <property type="match status" value="1"/>
</dbReference>
<comment type="similarity">
    <text evidence="2">Belongs to the ABC transporter superfamily. ABCG family. PDR (TC 3.A.1.205) subfamily.</text>
</comment>
<dbReference type="InterPro" id="IPR029481">
    <property type="entry name" value="ABC_trans_N"/>
</dbReference>
<evidence type="ECO:0000256" key="8">
    <source>
        <dbReference type="ARBA" id="ARBA00022989"/>
    </source>
</evidence>
<evidence type="ECO:0000256" key="11">
    <source>
        <dbReference type="SAM" id="Phobius"/>
    </source>
</evidence>
<evidence type="ECO:0000256" key="10">
    <source>
        <dbReference type="ARBA" id="ARBA00037747"/>
    </source>
</evidence>
<dbReference type="Pfam" id="PF14510">
    <property type="entry name" value="ABC_trans_N"/>
    <property type="match status" value="1"/>
</dbReference>
<dbReference type="InterPro" id="IPR013581">
    <property type="entry name" value="PDR_assoc"/>
</dbReference>
<feature type="transmembrane region" description="Helical" evidence="11">
    <location>
        <begin position="1342"/>
        <end position="1362"/>
    </location>
</feature>
<evidence type="ECO:0000256" key="7">
    <source>
        <dbReference type="ARBA" id="ARBA00022840"/>
    </source>
</evidence>
<evidence type="ECO:0000256" key="2">
    <source>
        <dbReference type="ARBA" id="ARBA00006012"/>
    </source>
</evidence>
<dbReference type="PANTHER" id="PTHR48040:SF35">
    <property type="entry name" value="ABC TRANSPORTER G FAMILY MEMBER 39-LIKE"/>
    <property type="match status" value="1"/>
</dbReference>
<feature type="transmembrane region" description="Helical" evidence="11">
    <location>
        <begin position="1232"/>
        <end position="1255"/>
    </location>
</feature>
<comment type="function">
    <text evidence="10">May be a general defense protein.</text>
</comment>
<dbReference type="GO" id="GO:0005524">
    <property type="term" value="F:ATP binding"/>
    <property type="evidence" value="ECO:0007669"/>
    <property type="project" value="UniProtKB-KW"/>
</dbReference>
<organism evidence="13 14">
    <name type="scientific">Miscanthus lutarioriparius</name>
    <dbReference type="NCBI Taxonomy" id="422564"/>
    <lineage>
        <taxon>Eukaryota</taxon>
        <taxon>Viridiplantae</taxon>
        <taxon>Streptophyta</taxon>
        <taxon>Embryophyta</taxon>
        <taxon>Tracheophyta</taxon>
        <taxon>Spermatophyta</taxon>
        <taxon>Magnoliopsida</taxon>
        <taxon>Liliopsida</taxon>
        <taxon>Poales</taxon>
        <taxon>Poaceae</taxon>
        <taxon>PACMAD clade</taxon>
        <taxon>Panicoideae</taxon>
        <taxon>Andropogonodae</taxon>
        <taxon>Andropogoneae</taxon>
        <taxon>Saccharinae</taxon>
        <taxon>Miscanthus</taxon>
    </lineage>
</organism>
<feature type="transmembrane region" description="Helical" evidence="11">
    <location>
        <begin position="1199"/>
        <end position="1220"/>
    </location>
</feature>
<keyword evidence="14" id="KW-1185">Reference proteome</keyword>
<dbReference type="Proteomes" id="UP000604825">
    <property type="component" value="Unassembled WGS sequence"/>
</dbReference>
<feature type="domain" description="ABC transporter" evidence="12">
    <location>
        <begin position="150"/>
        <end position="423"/>
    </location>
</feature>
<name>A0A811SBM3_9POAL</name>
<feature type="transmembrane region" description="Helical" evidence="11">
    <location>
        <begin position="1374"/>
        <end position="1393"/>
    </location>
</feature>
<proteinExistence type="inferred from homology"/>
<gene>
    <name evidence="13" type="ORF">NCGR_LOCUS63079</name>
</gene>
<evidence type="ECO:0000256" key="9">
    <source>
        <dbReference type="ARBA" id="ARBA00023136"/>
    </source>
</evidence>
<evidence type="ECO:0000256" key="4">
    <source>
        <dbReference type="ARBA" id="ARBA00022692"/>
    </source>
</evidence>
<evidence type="ECO:0000259" key="12">
    <source>
        <dbReference type="PROSITE" id="PS50893"/>
    </source>
</evidence>
<evidence type="ECO:0000256" key="5">
    <source>
        <dbReference type="ARBA" id="ARBA00022737"/>
    </source>
</evidence>
<keyword evidence="7" id="KW-0067">ATP-binding</keyword>
<feature type="transmembrane region" description="Helical" evidence="11">
    <location>
        <begin position="1423"/>
        <end position="1447"/>
    </location>
</feature>
<dbReference type="Pfam" id="PF08370">
    <property type="entry name" value="PDR_assoc"/>
    <property type="match status" value="1"/>
</dbReference>
<dbReference type="InterPro" id="IPR003593">
    <property type="entry name" value="AAA+_ATPase"/>
</dbReference>
<feature type="transmembrane region" description="Helical" evidence="11">
    <location>
        <begin position="603"/>
        <end position="625"/>
    </location>
</feature>